<keyword evidence="3" id="KW-1185">Reference proteome</keyword>
<dbReference type="Gene3D" id="1.10.287.1060">
    <property type="entry name" value="ESAT-6-like"/>
    <property type="match status" value="1"/>
</dbReference>
<protein>
    <recommendedName>
        <fullName evidence="1">ESAT-6-like protein</fullName>
    </recommendedName>
</protein>
<accession>A0ABN2I6E0</accession>
<dbReference type="InterPro" id="IPR036689">
    <property type="entry name" value="ESAT-6-like_sf"/>
</dbReference>
<proteinExistence type="inferred from homology"/>
<reference evidence="2 3" key="1">
    <citation type="journal article" date="2019" name="Int. J. Syst. Evol. Microbiol.">
        <title>The Global Catalogue of Microorganisms (GCM) 10K type strain sequencing project: providing services to taxonomists for standard genome sequencing and annotation.</title>
        <authorList>
            <consortium name="The Broad Institute Genomics Platform"/>
            <consortium name="The Broad Institute Genome Sequencing Center for Infectious Disease"/>
            <person name="Wu L."/>
            <person name="Ma J."/>
        </authorList>
    </citation>
    <scope>NUCLEOTIDE SEQUENCE [LARGE SCALE GENOMIC DNA]</scope>
    <source>
        <strain evidence="2 3">JCM 14718</strain>
    </source>
</reference>
<dbReference type="InterPro" id="IPR010310">
    <property type="entry name" value="T7SS_ESAT-6-like"/>
</dbReference>
<evidence type="ECO:0000313" key="2">
    <source>
        <dbReference type="EMBL" id="GAA1699464.1"/>
    </source>
</evidence>
<dbReference type="Pfam" id="PF06013">
    <property type="entry name" value="WXG100"/>
    <property type="match status" value="1"/>
</dbReference>
<gene>
    <name evidence="2" type="ORF">GCM10009765_56110</name>
</gene>
<sequence length="105" mass="11145">MSGGYGYTEGAHAQASAHVRQVSQDLQTEITTLGNKLEGLQGQWAGKAAAAFHNLHATWTADQQKLNTALENIAQLLDQAGSTYNAAEDQEHSTFNKIMGSLGAS</sequence>
<organism evidence="2 3">
    <name type="scientific">Fodinicola feengrottensis</name>
    <dbReference type="NCBI Taxonomy" id="435914"/>
    <lineage>
        <taxon>Bacteria</taxon>
        <taxon>Bacillati</taxon>
        <taxon>Actinomycetota</taxon>
        <taxon>Actinomycetes</taxon>
        <taxon>Mycobacteriales</taxon>
        <taxon>Fodinicola</taxon>
    </lineage>
</organism>
<dbReference type="NCBIfam" id="TIGR03930">
    <property type="entry name" value="WXG100_ESAT6"/>
    <property type="match status" value="1"/>
</dbReference>
<evidence type="ECO:0000313" key="3">
    <source>
        <dbReference type="Proteomes" id="UP001500618"/>
    </source>
</evidence>
<dbReference type="EMBL" id="BAAANY010000022">
    <property type="protein sequence ID" value="GAA1699464.1"/>
    <property type="molecule type" value="Genomic_DNA"/>
</dbReference>
<dbReference type="SUPFAM" id="SSF140453">
    <property type="entry name" value="EsxAB dimer-like"/>
    <property type="match status" value="1"/>
</dbReference>
<name>A0ABN2I6E0_9ACTN</name>
<evidence type="ECO:0000256" key="1">
    <source>
        <dbReference type="RuleBase" id="RU362001"/>
    </source>
</evidence>
<dbReference type="Proteomes" id="UP001500618">
    <property type="component" value="Unassembled WGS sequence"/>
</dbReference>
<dbReference type="RefSeq" id="WP_163572070.1">
    <property type="nucleotide sequence ID" value="NZ_BAAANY010000022.1"/>
</dbReference>
<comment type="caution">
    <text evidence="2">The sequence shown here is derived from an EMBL/GenBank/DDBJ whole genome shotgun (WGS) entry which is preliminary data.</text>
</comment>
<comment type="similarity">
    <text evidence="1">Belongs to the WXG100 family.</text>
</comment>